<keyword evidence="2" id="KW-1185">Reference proteome</keyword>
<organism evidence="1 2">
    <name type="scientific">Trifolium medium</name>
    <dbReference type="NCBI Taxonomy" id="97028"/>
    <lineage>
        <taxon>Eukaryota</taxon>
        <taxon>Viridiplantae</taxon>
        <taxon>Streptophyta</taxon>
        <taxon>Embryophyta</taxon>
        <taxon>Tracheophyta</taxon>
        <taxon>Spermatophyta</taxon>
        <taxon>Magnoliopsida</taxon>
        <taxon>eudicotyledons</taxon>
        <taxon>Gunneridae</taxon>
        <taxon>Pentapetalae</taxon>
        <taxon>rosids</taxon>
        <taxon>fabids</taxon>
        <taxon>Fabales</taxon>
        <taxon>Fabaceae</taxon>
        <taxon>Papilionoideae</taxon>
        <taxon>50 kb inversion clade</taxon>
        <taxon>NPAAA clade</taxon>
        <taxon>Hologalegina</taxon>
        <taxon>IRL clade</taxon>
        <taxon>Trifolieae</taxon>
        <taxon>Trifolium</taxon>
    </lineage>
</organism>
<dbReference type="Proteomes" id="UP000265520">
    <property type="component" value="Unassembled WGS sequence"/>
</dbReference>
<evidence type="ECO:0000313" key="2">
    <source>
        <dbReference type="Proteomes" id="UP000265520"/>
    </source>
</evidence>
<accession>A0A392QW30</accession>
<proteinExistence type="predicted"/>
<name>A0A392QW30_9FABA</name>
<dbReference type="EMBL" id="LXQA010163559">
    <property type="protein sequence ID" value="MCI28102.1"/>
    <property type="molecule type" value="Genomic_DNA"/>
</dbReference>
<reference evidence="1 2" key="1">
    <citation type="journal article" date="2018" name="Front. Plant Sci.">
        <title>Red Clover (Trifolium pratense) and Zigzag Clover (T. medium) - A Picture of Genomic Similarities and Differences.</title>
        <authorList>
            <person name="Dluhosova J."/>
            <person name="Istvanek J."/>
            <person name="Nedelnik J."/>
            <person name="Repkova J."/>
        </authorList>
    </citation>
    <scope>NUCLEOTIDE SEQUENCE [LARGE SCALE GENOMIC DNA]</scope>
    <source>
        <strain evidence="2">cv. 10/8</strain>
        <tissue evidence="1">Leaf</tissue>
    </source>
</reference>
<sequence length="83" mass="9217">MRNVIFGWNLSLNRHKTHHVRVGRALQRKLANLHVLELSPGKLGRQVARCSPALARGRFSSALFSPVVASPRWASSTGTDLFL</sequence>
<dbReference type="AlphaFoldDB" id="A0A392QW30"/>
<evidence type="ECO:0000313" key="1">
    <source>
        <dbReference type="EMBL" id="MCI28102.1"/>
    </source>
</evidence>
<protein>
    <submittedName>
        <fullName evidence="1">Uncharacterized protein</fullName>
    </submittedName>
</protein>
<comment type="caution">
    <text evidence="1">The sequence shown here is derived from an EMBL/GenBank/DDBJ whole genome shotgun (WGS) entry which is preliminary data.</text>
</comment>